<accession>A0A6J4NNX1</accession>
<feature type="signal peptide" evidence="2">
    <location>
        <begin position="1"/>
        <end position="18"/>
    </location>
</feature>
<organism evidence="4">
    <name type="scientific">uncultured Phycisphaerae bacterium</name>
    <dbReference type="NCBI Taxonomy" id="904963"/>
    <lineage>
        <taxon>Bacteria</taxon>
        <taxon>Pseudomonadati</taxon>
        <taxon>Planctomycetota</taxon>
        <taxon>Phycisphaerae</taxon>
        <taxon>environmental samples</taxon>
    </lineage>
</organism>
<proteinExistence type="predicted"/>
<dbReference type="InterPro" id="IPR050261">
    <property type="entry name" value="FrsA_esterase"/>
</dbReference>
<evidence type="ECO:0000313" key="4">
    <source>
        <dbReference type="EMBL" id="CAA9391607.1"/>
    </source>
</evidence>
<evidence type="ECO:0000259" key="3">
    <source>
        <dbReference type="Pfam" id="PF01738"/>
    </source>
</evidence>
<dbReference type="InterPro" id="IPR002925">
    <property type="entry name" value="Dienelactn_hydro"/>
</dbReference>
<feature type="domain" description="Dienelactone hydrolase" evidence="3">
    <location>
        <begin position="114"/>
        <end position="297"/>
    </location>
</feature>
<keyword evidence="2" id="KW-0732">Signal</keyword>
<dbReference type="SUPFAM" id="SSF53474">
    <property type="entry name" value="alpha/beta-Hydrolases"/>
    <property type="match status" value="1"/>
</dbReference>
<dbReference type="InterPro" id="IPR029058">
    <property type="entry name" value="AB_hydrolase_fold"/>
</dbReference>
<dbReference type="Pfam" id="PF01738">
    <property type="entry name" value="DLH"/>
    <property type="match status" value="1"/>
</dbReference>
<dbReference type="GO" id="GO:0052689">
    <property type="term" value="F:carboxylic ester hydrolase activity"/>
    <property type="evidence" value="ECO:0007669"/>
    <property type="project" value="UniProtKB-ARBA"/>
</dbReference>
<sequence length="340" mass="35573">MGTSSSVFLSTLSPLAAAGSSTNTGPAAGPSTRPAVRNGWDGKLFDYVRPDELVVEESTPTAGQCDWRGRPPQMTAAAATGDVATTGLAEPRVVEGMNVTRLRFKDADGDVVPVLLCTPAGKAGPFPVVVAVHGLTSHKAQVAAQVAPQLTRRGFAVLCPDMPRHGERPGDPRSLVDRGDIAAAFAMGRRAVNDVRQTIDLAEQRPDLDTSGGVSLVGYSLGSWINSVAGAADARVNAMVLMVGGAVDLPAMALLLPQVAATDPRLALAHFAGRPLLMLNGRHDPTVPADWARRLFAAAAEPKQQVWYDCGHYLPAEAYDRAAEWLGGLAKAATPCTDQA</sequence>
<dbReference type="EMBL" id="CADCUQ010000281">
    <property type="protein sequence ID" value="CAA9391607.1"/>
    <property type="molecule type" value="Genomic_DNA"/>
</dbReference>
<protein>
    <recommendedName>
        <fullName evidence="3">Dienelactone hydrolase domain-containing protein</fullName>
    </recommendedName>
</protein>
<dbReference type="AlphaFoldDB" id="A0A6J4NNX1"/>
<name>A0A6J4NNX1_9BACT</name>
<dbReference type="Gene3D" id="3.40.50.1820">
    <property type="entry name" value="alpha/beta hydrolase"/>
    <property type="match status" value="1"/>
</dbReference>
<evidence type="ECO:0000256" key="1">
    <source>
        <dbReference type="ARBA" id="ARBA00022801"/>
    </source>
</evidence>
<reference evidence="4" key="1">
    <citation type="submission" date="2020-02" db="EMBL/GenBank/DDBJ databases">
        <authorList>
            <person name="Meier V. D."/>
        </authorList>
    </citation>
    <scope>NUCLEOTIDE SEQUENCE</scope>
    <source>
        <strain evidence="4">AVDCRST_MAG64</strain>
    </source>
</reference>
<keyword evidence="1" id="KW-0378">Hydrolase</keyword>
<evidence type="ECO:0000256" key="2">
    <source>
        <dbReference type="SAM" id="SignalP"/>
    </source>
</evidence>
<feature type="chain" id="PRO_5026815392" description="Dienelactone hydrolase domain-containing protein" evidence="2">
    <location>
        <begin position="19"/>
        <end position="340"/>
    </location>
</feature>
<dbReference type="PANTHER" id="PTHR22946:SF9">
    <property type="entry name" value="POLYKETIDE TRANSFERASE AF380"/>
    <property type="match status" value="1"/>
</dbReference>
<dbReference type="PANTHER" id="PTHR22946">
    <property type="entry name" value="DIENELACTONE HYDROLASE DOMAIN-CONTAINING PROTEIN-RELATED"/>
    <property type="match status" value="1"/>
</dbReference>
<gene>
    <name evidence="4" type="ORF">AVDCRST_MAG64-1224</name>
</gene>